<feature type="region of interest" description="Disordered" evidence="1">
    <location>
        <begin position="1"/>
        <end position="21"/>
    </location>
</feature>
<reference evidence="2 3" key="1">
    <citation type="submission" date="2019-03" db="EMBL/GenBank/DDBJ databases">
        <title>First draft genome of Liparis tanakae, snailfish: a comprehensive survey of snailfish specific genes.</title>
        <authorList>
            <person name="Kim W."/>
            <person name="Song I."/>
            <person name="Jeong J.-H."/>
            <person name="Kim D."/>
            <person name="Kim S."/>
            <person name="Ryu S."/>
            <person name="Song J.Y."/>
            <person name="Lee S.K."/>
        </authorList>
    </citation>
    <scope>NUCLEOTIDE SEQUENCE [LARGE SCALE GENOMIC DNA]</scope>
    <source>
        <tissue evidence="2">Muscle</tissue>
    </source>
</reference>
<evidence type="ECO:0000256" key="1">
    <source>
        <dbReference type="SAM" id="MobiDB-lite"/>
    </source>
</evidence>
<dbReference type="AlphaFoldDB" id="A0A4Z2GDG5"/>
<dbReference type="EMBL" id="SRLO01000577">
    <property type="protein sequence ID" value="TNN51588.1"/>
    <property type="molecule type" value="Genomic_DNA"/>
</dbReference>
<keyword evidence="3" id="KW-1185">Reference proteome</keyword>
<dbReference type="Proteomes" id="UP000314294">
    <property type="component" value="Unassembled WGS sequence"/>
</dbReference>
<name>A0A4Z2GDG5_9TELE</name>
<proteinExistence type="predicted"/>
<organism evidence="2 3">
    <name type="scientific">Liparis tanakae</name>
    <name type="common">Tanaka's snailfish</name>
    <dbReference type="NCBI Taxonomy" id="230148"/>
    <lineage>
        <taxon>Eukaryota</taxon>
        <taxon>Metazoa</taxon>
        <taxon>Chordata</taxon>
        <taxon>Craniata</taxon>
        <taxon>Vertebrata</taxon>
        <taxon>Euteleostomi</taxon>
        <taxon>Actinopterygii</taxon>
        <taxon>Neopterygii</taxon>
        <taxon>Teleostei</taxon>
        <taxon>Neoteleostei</taxon>
        <taxon>Acanthomorphata</taxon>
        <taxon>Eupercaria</taxon>
        <taxon>Perciformes</taxon>
        <taxon>Cottioidei</taxon>
        <taxon>Cottales</taxon>
        <taxon>Liparidae</taxon>
        <taxon>Liparis</taxon>
    </lineage>
</organism>
<comment type="caution">
    <text evidence="2">The sequence shown here is derived from an EMBL/GenBank/DDBJ whole genome shotgun (WGS) entry which is preliminary data.</text>
</comment>
<evidence type="ECO:0000313" key="2">
    <source>
        <dbReference type="EMBL" id="TNN51588.1"/>
    </source>
</evidence>
<protein>
    <submittedName>
        <fullName evidence="2">Uncharacterized protein</fullName>
    </submittedName>
</protein>
<accession>A0A4Z2GDG5</accession>
<evidence type="ECO:0000313" key="3">
    <source>
        <dbReference type="Proteomes" id="UP000314294"/>
    </source>
</evidence>
<sequence length="114" mass="12116">MCDCAGGGEKKDRAGSSTRDGLYEEVIRGSGDAPRRYGAPEEPRVTDFLSFGAPMRWIQSGAASCDITGGDPSDVSRLPLCSRSGARLPSTADAAVVLHKRRCKPTRSHGTAYK</sequence>
<gene>
    <name evidence="2" type="ORF">EYF80_038227</name>
</gene>